<keyword evidence="1" id="KW-1133">Transmembrane helix</keyword>
<evidence type="ECO:0000313" key="2">
    <source>
        <dbReference type="EMBL" id="SBP18379.1"/>
    </source>
</evidence>
<proteinExistence type="predicted"/>
<feature type="transmembrane region" description="Helical" evidence="1">
    <location>
        <begin position="32"/>
        <end position="51"/>
    </location>
</feature>
<protein>
    <submittedName>
        <fullName evidence="2">Uncharacterized protein</fullName>
    </submittedName>
</protein>
<keyword evidence="1" id="KW-0472">Membrane</keyword>
<organism evidence="2">
    <name type="scientific">Iconisemion striatum</name>
    <dbReference type="NCBI Taxonomy" id="60296"/>
    <lineage>
        <taxon>Eukaryota</taxon>
        <taxon>Metazoa</taxon>
        <taxon>Chordata</taxon>
        <taxon>Craniata</taxon>
        <taxon>Vertebrata</taxon>
        <taxon>Euteleostomi</taxon>
        <taxon>Actinopterygii</taxon>
        <taxon>Neopterygii</taxon>
        <taxon>Teleostei</taxon>
        <taxon>Neoteleostei</taxon>
        <taxon>Acanthomorphata</taxon>
        <taxon>Ovalentaria</taxon>
        <taxon>Atherinomorphae</taxon>
        <taxon>Cyprinodontiformes</taxon>
        <taxon>Nothobranchiidae</taxon>
        <taxon>Iconisemion</taxon>
    </lineage>
</organism>
<gene>
    <name evidence="2" type="primary">Nfu_g_1_001776</name>
</gene>
<feature type="non-terminal residue" evidence="2">
    <location>
        <position position="112"/>
    </location>
</feature>
<sequence length="112" mass="13018">NDFSIFISIGFALFLKSLMLLFYFSFSRFPLLILFFVTVILIPTLLVMVVFRRRGITLQTRNKLLMFFHRPGKLSGRDRISFFLTCWNLIPLCIHTPAIHKATGYDQEAVLA</sequence>
<reference evidence="2" key="1">
    <citation type="submission" date="2016-05" db="EMBL/GenBank/DDBJ databases">
        <authorList>
            <person name="Lavstsen T."/>
            <person name="Jespersen J.S."/>
        </authorList>
    </citation>
    <scope>NUCLEOTIDE SEQUENCE</scope>
    <source>
        <tissue evidence="2">Brain</tissue>
    </source>
</reference>
<reference evidence="2" key="2">
    <citation type="submission" date="2016-06" db="EMBL/GenBank/DDBJ databases">
        <title>The genome of a short-lived fish provides insights into sex chromosome evolution and the genetic control of aging.</title>
        <authorList>
            <person name="Reichwald K."/>
            <person name="Felder M."/>
            <person name="Petzold A."/>
            <person name="Koch P."/>
            <person name="Groth M."/>
            <person name="Platzer M."/>
        </authorList>
    </citation>
    <scope>NUCLEOTIDE SEQUENCE</scope>
    <source>
        <tissue evidence="2">Brain</tissue>
    </source>
</reference>
<name>A0A1A7XKM6_9TELE</name>
<dbReference type="AlphaFoldDB" id="A0A1A7XKM6"/>
<keyword evidence="1" id="KW-0812">Transmembrane</keyword>
<accession>A0A1A7XKM6</accession>
<dbReference type="EMBL" id="HADW01016979">
    <property type="protein sequence ID" value="SBP18379.1"/>
    <property type="molecule type" value="Transcribed_RNA"/>
</dbReference>
<evidence type="ECO:0000256" key="1">
    <source>
        <dbReference type="SAM" id="Phobius"/>
    </source>
</evidence>
<feature type="non-terminal residue" evidence="2">
    <location>
        <position position="1"/>
    </location>
</feature>
<feature type="transmembrane region" description="Helical" evidence="1">
    <location>
        <begin position="5"/>
        <end position="26"/>
    </location>
</feature>